<dbReference type="PANTHER" id="PTHR47642">
    <property type="entry name" value="ATP-DEPENDENT DNA HELICASE"/>
    <property type="match status" value="1"/>
</dbReference>
<dbReference type="PANTHER" id="PTHR47642:SF5">
    <property type="entry name" value="ATP-DEPENDENT DNA HELICASE"/>
    <property type="match status" value="1"/>
</dbReference>
<dbReference type="RefSeq" id="WP_336613030.1">
    <property type="nucleotide sequence ID" value="NZ_JADBHS010000001.1"/>
</dbReference>
<dbReference type="InterPro" id="IPR027417">
    <property type="entry name" value="P-loop_NTPase"/>
</dbReference>
<keyword evidence="1" id="KW-0472">Membrane</keyword>
<dbReference type="InterPro" id="IPR051055">
    <property type="entry name" value="PIF1_helicase"/>
</dbReference>
<name>A0ABD4JFT3_9BACT</name>
<feature type="transmembrane region" description="Helical" evidence="1">
    <location>
        <begin position="42"/>
        <end position="64"/>
    </location>
</feature>
<protein>
    <submittedName>
        <fullName evidence="3">AAA family ATPase</fullName>
    </submittedName>
</protein>
<dbReference type="InterPro" id="IPR003593">
    <property type="entry name" value="AAA+_ATPase"/>
</dbReference>
<dbReference type="Gene3D" id="3.40.50.300">
    <property type="entry name" value="P-loop containing nucleotide triphosphate hydrolases"/>
    <property type="match status" value="2"/>
</dbReference>
<dbReference type="SMART" id="SM00382">
    <property type="entry name" value="AAA"/>
    <property type="match status" value="1"/>
</dbReference>
<evidence type="ECO:0000313" key="4">
    <source>
        <dbReference type="Proteomes" id="UP001318760"/>
    </source>
</evidence>
<keyword evidence="1" id="KW-0812">Transmembrane</keyword>
<dbReference type="AlphaFoldDB" id="A0ABD4JFT3"/>
<accession>A0ABD4JFT3</accession>
<dbReference type="Proteomes" id="UP001318760">
    <property type="component" value="Unassembled WGS sequence"/>
</dbReference>
<comment type="caution">
    <text evidence="3">The sequence shown here is derived from an EMBL/GenBank/DDBJ whole genome shotgun (WGS) entry which is preliminary data.</text>
</comment>
<proteinExistence type="predicted"/>
<organism evidence="3 4">
    <name type="scientific">Campylobacter californiensis</name>
    <dbReference type="NCBI Taxonomy" id="1032243"/>
    <lineage>
        <taxon>Bacteria</taxon>
        <taxon>Pseudomonadati</taxon>
        <taxon>Campylobacterota</taxon>
        <taxon>Epsilonproteobacteria</taxon>
        <taxon>Campylobacterales</taxon>
        <taxon>Campylobacteraceae</taxon>
        <taxon>Campylobacter</taxon>
    </lineage>
</organism>
<dbReference type="SUPFAM" id="SSF52540">
    <property type="entry name" value="P-loop containing nucleoside triphosphate hydrolases"/>
    <property type="match status" value="2"/>
</dbReference>
<sequence length="440" mass="50485">MLEQILKLLENSNIFLTGGGGVGKSYLTQAVIKHYRSNLKNVVILGSTGISAVGIGGVSVHSFFKFGICKNYEELRLLDRRQRSKLNSLRAMLDSCDLLVIDEISMISSDLMEMIRYRLQASKFNGRLLFVGDFYQLPPVQKEQGKNALFSFTYAFSSHAWSEFKLKNIELLISKRTQDLQFYKILSHLRVGELNDEVIDYINLLRSDKFEINDDMSVLYGTNREADVLNERCLKELQTPLEVCTADIKIFDEKLHEKTLESWINALNSPLNLNMKIGAKIIFTANKWGEYYNGEQGKIVQILKENGEYSGVIVQKNDGEIIEVVKNSFELSEFVSEDGEIAQKSMASFLQFPFKLAYALTIHKSQGMSINFLMCNLNQIFANGQLYVALSRAKNPKNLKLFYDRGVDFRQYLRKVVKIDNEVKKFYSENIFENIKEMEI</sequence>
<gene>
    <name evidence="3" type="ORF">CCAL12919_00625</name>
</gene>
<dbReference type="CDD" id="cd18809">
    <property type="entry name" value="SF1_C_RecD"/>
    <property type="match status" value="1"/>
</dbReference>
<dbReference type="InterPro" id="IPR010285">
    <property type="entry name" value="DNA_helicase_pif1-like_DEAD"/>
</dbReference>
<reference evidence="3 4" key="1">
    <citation type="submission" date="2020-10" db="EMBL/GenBank/DDBJ databases">
        <title>Campylobacter californiensis sp. nov. isolated from cattle and feral swine in California.</title>
        <authorList>
            <person name="Miller W.G."/>
        </authorList>
    </citation>
    <scope>NUCLEOTIDE SEQUENCE [LARGE SCALE GENOMIC DNA]</scope>
    <source>
        <strain evidence="3 4">RM12919</strain>
    </source>
</reference>
<evidence type="ECO:0000313" key="3">
    <source>
        <dbReference type="EMBL" id="MBE2985640.1"/>
    </source>
</evidence>
<dbReference type="EMBL" id="JADBHS010000001">
    <property type="protein sequence ID" value="MBE2985640.1"/>
    <property type="molecule type" value="Genomic_DNA"/>
</dbReference>
<evidence type="ECO:0000259" key="2">
    <source>
        <dbReference type="SMART" id="SM00382"/>
    </source>
</evidence>
<dbReference type="Pfam" id="PF05970">
    <property type="entry name" value="PIF1"/>
    <property type="match status" value="1"/>
</dbReference>
<evidence type="ECO:0000256" key="1">
    <source>
        <dbReference type="SAM" id="Phobius"/>
    </source>
</evidence>
<feature type="domain" description="AAA+ ATPase" evidence="2">
    <location>
        <begin position="10"/>
        <end position="186"/>
    </location>
</feature>
<keyword evidence="1" id="KW-1133">Transmembrane helix</keyword>